<feature type="coiled-coil region" evidence="1">
    <location>
        <begin position="3"/>
        <end position="30"/>
    </location>
</feature>
<accession>A0AAV9BGT2</accession>
<comment type="caution">
    <text evidence="3">The sequence shown here is derived from an EMBL/GenBank/DDBJ whole genome shotgun (WGS) entry which is preliminary data.</text>
</comment>
<evidence type="ECO:0000313" key="3">
    <source>
        <dbReference type="EMBL" id="KAK1275511.1"/>
    </source>
</evidence>
<gene>
    <name evidence="3" type="ORF">QJS04_geneDACA022478</name>
</gene>
<protein>
    <submittedName>
        <fullName evidence="3">Uncharacterized protein</fullName>
    </submittedName>
</protein>
<reference evidence="3" key="2">
    <citation type="submission" date="2023-06" db="EMBL/GenBank/DDBJ databases">
        <authorList>
            <person name="Ma L."/>
            <person name="Liu K.-W."/>
            <person name="Li Z."/>
            <person name="Hsiao Y.-Y."/>
            <person name="Qi Y."/>
            <person name="Fu T."/>
            <person name="Tang G."/>
            <person name="Zhang D."/>
            <person name="Sun W.-H."/>
            <person name="Liu D.-K."/>
            <person name="Li Y."/>
            <person name="Chen G.-Z."/>
            <person name="Liu X.-D."/>
            <person name="Liao X.-Y."/>
            <person name="Jiang Y.-T."/>
            <person name="Yu X."/>
            <person name="Hao Y."/>
            <person name="Huang J."/>
            <person name="Zhao X.-W."/>
            <person name="Ke S."/>
            <person name="Chen Y.-Y."/>
            <person name="Wu W.-L."/>
            <person name="Hsu J.-L."/>
            <person name="Lin Y.-F."/>
            <person name="Huang M.-D."/>
            <person name="Li C.-Y."/>
            <person name="Huang L."/>
            <person name="Wang Z.-W."/>
            <person name="Zhao X."/>
            <person name="Zhong W.-Y."/>
            <person name="Peng D.-H."/>
            <person name="Ahmad S."/>
            <person name="Lan S."/>
            <person name="Zhang J.-S."/>
            <person name="Tsai W.-C."/>
            <person name="Van De Peer Y."/>
            <person name="Liu Z.-J."/>
        </authorList>
    </citation>
    <scope>NUCLEOTIDE SEQUENCE</scope>
    <source>
        <strain evidence="3">SCP</strain>
        <tissue evidence="3">Leaves</tissue>
    </source>
</reference>
<evidence type="ECO:0000256" key="1">
    <source>
        <dbReference type="SAM" id="Coils"/>
    </source>
</evidence>
<proteinExistence type="predicted"/>
<evidence type="ECO:0000256" key="2">
    <source>
        <dbReference type="SAM" id="Phobius"/>
    </source>
</evidence>
<dbReference type="AlphaFoldDB" id="A0AAV9BGT2"/>
<feature type="transmembrane region" description="Helical" evidence="2">
    <location>
        <begin position="38"/>
        <end position="57"/>
    </location>
</feature>
<keyword evidence="1" id="KW-0175">Coiled coil</keyword>
<evidence type="ECO:0000313" key="4">
    <source>
        <dbReference type="Proteomes" id="UP001179952"/>
    </source>
</evidence>
<keyword evidence="2" id="KW-1133">Transmembrane helix</keyword>
<dbReference type="EMBL" id="JAUJYN010000003">
    <property type="protein sequence ID" value="KAK1275511.1"/>
    <property type="molecule type" value="Genomic_DNA"/>
</dbReference>
<keyword evidence="4" id="KW-1185">Reference proteome</keyword>
<sequence>METKNMQESYKRLMKRKAILEEQLSEITISLNGMQVPLLLPLMLIQLLLFAIFYFYIL</sequence>
<keyword evidence="2" id="KW-0472">Membrane</keyword>
<reference evidence="3" key="1">
    <citation type="journal article" date="2023" name="Nat. Commun.">
        <title>Diploid and tetraploid genomes of Acorus and the evolution of monocots.</title>
        <authorList>
            <person name="Ma L."/>
            <person name="Liu K.W."/>
            <person name="Li Z."/>
            <person name="Hsiao Y.Y."/>
            <person name="Qi Y."/>
            <person name="Fu T."/>
            <person name="Tang G.D."/>
            <person name="Zhang D."/>
            <person name="Sun W.H."/>
            <person name="Liu D.K."/>
            <person name="Li Y."/>
            <person name="Chen G.Z."/>
            <person name="Liu X.D."/>
            <person name="Liao X.Y."/>
            <person name="Jiang Y.T."/>
            <person name="Yu X."/>
            <person name="Hao Y."/>
            <person name="Huang J."/>
            <person name="Zhao X.W."/>
            <person name="Ke S."/>
            <person name="Chen Y.Y."/>
            <person name="Wu W.L."/>
            <person name="Hsu J.L."/>
            <person name="Lin Y.F."/>
            <person name="Huang M.D."/>
            <person name="Li C.Y."/>
            <person name="Huang L."/>
            <person name="Wang Z.W."/>
            <person name="Zhao X."/>
            <person name="Zhong W.Y."/>
            <person name="Peng D.H."/>
            <person name="Ahmad S."/>
            <person name="Lan S."/>
            <person name="Zhang J.S."/>
            <person name="Tsai W.C."/>
            <person name="Van de Peer Y."/>
            <person name="Liu Z.J."/>
        </authorList>
    </citation>
    <scope>NUCLEOTIDE SEQUENCE</scope>
    <source>
        <strain evidence="3">SCP</strain>
    </source>
</reference>
<keyword evidence="2" id="KW-0812">Transmembrane</keyword>
<organism evidence="3 4">
    <name type="scientific">Acorus gramineus</name>
    <name type="common">Dwarf sweet flag</name>
    <dbReference type="NCBI Taxonomy" id="55184"/>
    <lineage>
        <taxon>Eukaryota</taxon>
        <taxon>Viridiplantae</taxon>
        <taxon>Streptophyta</taxon>
        <taxon>Embryophyta</taxon>
        <taxon>Tracheophyta</taxon>
        <taxon>Spermatophyta</taxon>
        <taxon>Magnoliopsida</taxon>
        <taxon>Liliopsida</taxon>
        <taxon>Acoraceae</taxon>
        <taxon>Acorus</taxon>
    </lineage>
</organism>
<dbReference type="Proteomes" id="UP001179952">
    <property type="component" value="Unassembled WGS sequence"/>
</dbReference>
<name>A0AAV9BGT2_ACOGR</name>